<feature type="transmembrane region" description="Helical" evidence="19">
    <location>
        <begin position="243"/>
        <end position="263"/>
    </location>
</feature>
<keyword evidence="11 19" id="KW-1133">Transmembrane helix</keyword>
<keyword evidence="14" id="KW-0131">Cell cycle</keyword>
<dbReference type="RefSeq" id="WP_109016172.1">
    <property type="nucleotide sequence ID" value="NZ_BDOQ01000013.1"/>
</dbReference>
<name>A0A2R5FEW0_9PROT</name>
<evidence type="ECO:0000256" key="4">
    <source>
        <dbReference type="ARBA" id="ARBA00022475"/>
    </source>
</evidence>
<keyword evidence="4" id="KW-1003">Cell membrane</keyword>
<dbReference type="Pfam" id="PF00072">
    <property type="entry name" value="Response_reg"/>
    <property type="match status" value="1"/>
</dbReference>
<evidence type="ECO:0000256" key="7">
    <source>
        <dbReference type="ARBA" id="ARBA00022692"/>
    </source>
</evidence>
<evidence type="ECO:0000256" key="9">
    <source>
        <dbReference type="ARBA" id="ARBA00022777"/>
    </source>
</evidence>
<dbReference type="InterPro" id="IPR000014">
    <property type="entry name" value="PAS"/>
</dbReference>
<dbReference type="Gene3D" id="3.40.50.2300">
    <property type="match status" value="1"/>
</dbReference>
<dbReference type="SUPFAM" id="SSF55874">
    <property type="entry name" value="ATPase domain of HSP90 chaperone/DNA topoisomerase II/histidine kinase"/>
    <property type="match status" value="1"/>
</dbReference>
<keyword evidence="18" id="KW-0175">Coiled coil</keyword>
<dbReference type="InterPro" id="IPR001789">
    <property type="entry name" value="Sig_transdc_resp-reg_receiver"/>
</dbReference>
<dbReference type="CDD" id="cd16922">
    <property type="entry name" value="HATPase_EvgS-ArcB-TorS-like"/>
    <property type="match status" value="1"/>
</dbReference>
<dbReference type="Pfam" id="PF00512">
    <property type="entry name" value="HisKA"/>
    <property type="match status" value="1"/>
</dbReference>
<dbReference type="Proteomes" id="UP000245081">
    <property type="component" value="Unassembled WGS sequence"/>
</dbReference>
<dbReference type="InterPro" id="IPR036097">
    <property type="entry name" value="HisK_dim/P_sf"/>
</dbReference>
<feature type="modified residue" description="4-aspartylphosphate" evidence="17">
    <location>
        <position position="893"/>
    </location>
</feature>
<feature type="domain" description="PAS" evidence="22">
    <location>
        <begin position="441"/>
        <end position="493"/>
    </location>
</feature>
<dbReference type="InterPro" id="IPR035965">
    <property type="entry name" value="PAS-like_dom_sf"/>
</dbReference>
<keyword evidence="25" id="KW-1185">Reference proteome</keyword>
<dbReference type="InterPro" id="IPR013767">
    <property type="entry name" value="PAS_fold"/>
</dbReference>
<feature type="domain" description="PAC" evidence="23">
    <location>
        <begin position="513"/>
        <end position="565"/>
    </location>
</feature>
<feature type="transmembrane region" description="Helical" evidence="19">
    <location>
        <begin position="153"/>
        <end position="172"/>
    </location>
</feature>
<dbReference type="AlphaFoldDB" id="A0A2R5FEW0"/>
<evidence type="ECO:0000256" key="8">
    <source>
        <dbReference type="ARBA" id="ARBA00022741"/>
    </source>
</evidence>
<dbReference type="NCBIfam" id="TIGR00229">
    <property type="entry name" value="sensory_box"/>
    <property type="match status" value="2"/>
</dbReference>
<keyword evidence="12" id="KW-0902">Two-component regulatory system</keyword>
<keyword evidence="9 24" id="KW-0418">Kinase</keyword>
<evidence type="ECO:0000313" key="25">
    <source>
        <dbReference type="Proteomes" id="UP000245081"/>
    </source>
</evidence>
<evidence type="ECO:0000256" key="1">
    <source>
        <dbReference type="ARBA" id="ARBA00000085"/>
    </source>
</evidence>
<keyword evidence="10" id="KW-0067">ATP-binding</keyword>
<dbReference type="EMBL" id="BDOQ01000013">
    <property type="protein sequence ID" value="GBG15001.1"/>
    <property type="molecule type" value="Genomic_DNA"/>
</dbReference>
<dbReference type="Gene3D" id="3.30.565.10">
    <property type="entry name" value="Histidine kinase-like ATPase, C-terminal domain"/>
    <property type="match status" value="1"/>
</dbReference>
<evidence type="ECO:0000256" key="5">
    <source>
        <dbReference type="ARBA" id="ARBA00022553"/>
    </source>
</evidence>
<dbReference type="Pfam" id="PF02518">
    <property type="entry name" value="HATPase_c"/>
    <property type="match status" value="1"/>
</dbReference>
<evidence type="ECO:0000259" key="23">
    <source>
        <dbReference type="PROSITE" id="PS50113"/>
    </source>
</evidence>
<evidence type="ECO:0000256" key="14">
    <source>
        <dbReference type="ARBA" id="ARBA00023306"/>
    </source>
</evidence>
<dbReference type="PROSITE" id="PS50112">
    <property type="entry name" value="PAS"/>
    <property type="match status" value="2"/>
</dbReference>
<comment type="function">
    <text evidence="15">Member of the two-component regulatory system BvgS/BvgA. Phosphorylates BvgA via a four-step phosphorelay in response to environmental signals.</text>
</comment>
<dbReference type="SUPFAM" id="SSF52172">
    <property type="entry name" value="CheY-like"/>
    <property type="match status" value="1"/>
</dbReference>
<dbReference type="GO" id="GO:0005524">
    <property type="term" value="F:ATP binding"/>
    <property type="evidence" value="ECO:0007669"/>
    <property type="project" value="UniProtKB-KW"/>
</dbReference>
<keyword evidence="6" id="KW-0808">Transferase</keyword>
<feature type="domain" description="Response regulatory" evidence="21">
    <location>
        <begin position="844"/>
        <end position="960"/>
    </location>
</feature>
<feature type="transmembrane region" description="Helical" evidence="19">
    <location>
        <begin position="192"/>
        <end position="212"/>
    </location>
</feature>
<evidence type="ECO:0000256" key="3">
    <source>
        <dbReference type="ARBA" id="ARBA00012438"/>
    </source>
</evidence>
<feature type="transmembrane region" description="Helical" evidence="19">
    <location>
        <begin position="12"/>
        <end position="33"/>
    </location>
</feature>
<dbReference type="FunFam" id="3.30.565.10:FF:000010">
    <property type="entry name" value="Sensor histidine kinase RcsC"/>
    <property type="match status" value="1"/>
</dbReference>
<evidence type="ECO:0000256" key="18">
    <source>
        <dbReference type="SAM" id="Coils"/>
    </source>
</evidence>
<evidence type="ECO:0000256" key="2">
    <source>
        <dbReference type="ARBA" id="ARBA00004651"/>
    </source>
</evidence>
<dbReference type="SUPFAM" id="SSF55785">
    <property type="entry name" value="PYP-like sensor domain (PAS domain)"/>
    <property type="match status" value="2"/>
</dbReference>
<dbReference type="InterPro" id="IPR005467">
    <property type="entry name" value="His_kinase_dom"/>
</dbReference>
<feature type="domain" description="PAC" evidence="23">
    <location>
        <begin position="392"/>
        <end position="444"/>
    </location>
</feature>
<dbReference type="PROSITE" id="PS50110">
    <property type="entry name" value="RESPONSE_REGULATORY"/>
    <property type="match status" value="1"/>
</dbReference>
<evidence type="ECO:0000256" key="19">
    <source>
        <dbReference type="SAM" id="Phobius"/>
    </source>
</evidence>
<evidence type="ECO:0000256" key="10">
    <source>
        <dbReference type="ARBA" id="ARBA00022840"/>
    </source>
</evidence>
<dbReference type="InterPro" id="IPR001610">
    <property type="entry name" value="PAC"/>
</dbReference>
<dbReference type="PANTHER" id="PTHR43047">
    <property type="entry name" value="TWO-COMPONENT HISTIDINE PROTEIN KINASE"/>
    <property type="match status" value="1"/>
</dbReference>
<dbReference type="SMART" id="SM00387">
    <property type="entry name" value="HATPase_c"/>
    <property type="match status" value="1"/>
</dbReference>
<dbReference type="Pfam" id="PF05231">
    <property type="entry name" value="MASE1"/>
    <property type="match status" value="1"/>
</dbReference>
<dbReference type="Gene3D" id="3.30.450.20">
    <property type="entry name" value="PAS domain"/>
    <property type="match status" value="2"/>
</dbReference>
<comment type="subcellular location">
    <subcellularLocation>
        <location evidence="2">Cell membrane</location>
        <topology evidence="2">Multi-pass membrane protein</topology>
    </subcellularLocation>
</comment>
<dbReference type="InterPro" id="IPR003594">
    <property type="entry name" value="HATPase_dom"/>
</dbReference>
<dbReference type="SMART" id="SM00448">
    <property type="entry name" value="REC"/>
    <property type="match status" value="1"/>
</dbReference>
<reference evidence="24 25" key="1">
    <citation type="journal article" date="2018" name="Environ. Microbiol.">
        <title>Isolation and genomic characterization of Novimethylophilus kurashikiensis gen. nov. sp. nov., a new lanthanide-dependent methylotrophic species of Methylophilaceae.</title>
        <authorList>
            <person name="Lv H."/>
            <person name="Sahin N."/>
            <person name="Tani A."/>
        </authorList>
    </citation>
    <scope>NUCLEOTIDE SEQUENCE [LARGE SCALE GENOMIC DNA]</scope>
    <source>
        <strain evidence="24 25">La2-4</strain>
    </source>
</reference>
<dbReference type="OrthoDB" id="8552871at2"/>
<evidence type="ECO:0000256" key="11">
    <source>
        <dbReference type="ARBA" id="ARBA00022989"/>
    </source>
</evidence>
<feature type="domain" description="Histidine kinase" evidence="20">
    <location>
        <begin position="601"/>
        <end position="817"/>
    </location>
</feature>
<evidence type="ECO:0000259" key="22">
    <source>
        <dbReference type="PROSITE" id="PS50112"/>
    </source>
</evidence>
<dbReference type="CDD" id="cd00130">
    <property type="entry name" value="PAS"/>
    <property type="match status" value="2"/>
</dbReference>
<dbReference type="InterPro" id="IPR007895">
    <property type="entry name" value="MASE1"/>
</dbReference>
<dbReference type="Pfam" id="PF13426">
    <property type="entry name" value="PAS_9"/>
    <property type="match status" value="1"/>
</dbReference>
<dbReference type="Gene3D" id="1.10.287.130">
    <property type="match status" value="1"/>
</dbReference>
<keyword evidence="8" id="KW-0547">Nucleotide-binding</keyword>
<gene>
    <name evidence="24" type="ORF">NMK_2602</name>
</gene>
<dbReference type="InterPro" id="IPR003661">
    <property type="entry name" value="HisK_dim/P_dom"/>
</dbReference>
<dbReference type="CDD" id="cd17546">
    <property type="entry name" value="REC_hyHK_CKI1_RcsC-like"/>
    <property type="match status" value="1"/>
</dbReference>
<evidence type="ECO:0000256" key="12">
    <source>
        <dbReference type="ARBA" id="ARBA00023012"/>
    </source>
</evidence>
<feature type="coiled-coil region" evidence="18">
    <location>
        <begin position="549"/>
        <end position="576"/>
    </location>
</feature>
<comment type="caution">
    <text evidence="24">The sequence shown here is derived from an EMBL/GenBank/DDBJ whole genome shotgun (WGS) entry which is preliminary data.</text>
</comment>
<dbReference type="SMART" id="SM00086">
    <property type="entry name" value="PAC"/>
    <property type="match status" value="2"/>
</dbReference>
<feature type="transmembrane region" description="Helical" evidence="19">
    <location>
        <begin position="63"/>
        <end position="81"/>
    </location>
</feature>
<dbReference type="InterPro" id="IPR004358">
    <property type="entry name" value="Sig_transdc_His_kin-like_C"/>
</dbReference>
<dbReference type="FunFam" id="1.10.287.130:FF:000038">
    <property type="entry name" value="Sensory transduction histidine kinase"/>
    <property type="match status" value="1"/>
</dbReference>
<protein>
    <recommendedName>
        <fullName evidence="16">Virulence sensor protein BvgS</fullName>
        <ecNumber evidence="3">2.7.13.3</ecNumber>
    </recommendedName>
</protein>
<dbReference type="EC" id="2.7.13.3" evidence="3"/>
<keyword evidence="7 19" id="KW-0812">Transmembrane</keyword>
<evidence type="ECO:0000256" key="13">
    <source>
        <dbReference type="ARBA" id="ARBA00023136"/>
    </source>
</evidence>
<proteinExistence type="predicted"/>
<dbReference type="GO" id="GO:0005886">
    <property type="term" value="C:plasma membrane"/>
    <property type="evidence" value="ECO:0007669"/>
    <property type="project" value="UniProtKB-SubCell"/>
</dbReference>
<evidence type="ECO:0000259" key="21">
    <source>
        <dbReference type="PROSITE" id="PS50110"/>
    </source>
</evidence>
<dbReference type="Pfam" id="PF00989">
    <property type="entry name" value="PAS"/>
    <property type="match status" value="1"/>
</dbReference>
<evidence type="ECO:0000256" key="17">
    <source>
        <dbReference type="PROSITE-ProRule" id="PRU00169"/>
    </source>
</evidence>
<dbReference type="PROSITE" id="PS50113">
    <property type="entry name" value="PAC"/>
    <property type="match status" value="2"/>
</dbReference>
<feature type="transmembrane region" description="Helical" evidence="19">
    <location>
        <begin position="39"/>
        <end position="56"/>
    </location>
</feature>
<dbReference type="InterPro" id="IPR000700">
    <property type="entry name" value="PAS-assoc_C"/>
</dbReference>
<comment type="catalytic activity">
    <reaction evidence="1">
        <text>ATP + protein L-histidine = ADP + protein N-phospho-L-histidine.</text>
        <dbReference type="EC" id="2.7.13.3"/>
    </reaction>
</comment>
<dbReference type="InterPro" id="IPR011006">
    <property type="entry name" value="CheY-like_superfamily"/>
</dbReference>
<dbReference type="GO" id="GO:0000155">
    <property type="term" value="F:phosphorelay sensor kinase activity"/>
    <property type="evidence" value="ECO:0007669"/>
    <property type="project" value="InterPro"/>
</dbReference>
<dbReference type="SMART" id="SM00091">
    <property type="entry name" value="PAS"/>
    <property type="match status" value="2"/>
</dbReference>
<feature type="transmembrane region" description="Helical" evidence="19">
    <location>
        <begin position="275"/>
        <end position="294"/>
    </location>
</feature>
<dbReference type="InterPro" id="IPR036890">
    <property type="entry name" value="HATPase_C_sf"/>
</dbReference>
<organism evidence="24 25">
    <name type="scientific">Novimethylophilus kurashikiensis</name>
    <dbReference type="NCBI Taxonomy" id="1825523"/>
    <lineage>
        <taxon>Bacteria</taxon>
        <taxon>Pseudomonadati</taxon>
        <taxon>Pseudomonadota</taxon>
        <taxon>Betaproteobacteria</taxon>
        <taxon>Nitrosomonadales</taxon>
        <taxon>Methylophilaceae</taxon>
        <taxon>Novimethylophilus</taxon>
    </lineage>
</organism>
<dbReference type="SMART" id="SM00388">
    <property type="entry name" value="HisKA"/>
    <property type="match status" value="1"/>
</dbReference>
<dbReference type="PROSITE" id="PS50109">
    <property type="entry name" value="HIS_KIN"/>
    <property type="match status" value="1"/>
</dbReference>
<evidence type="ECO:0000313" key="24">
    <source>
        <dbReference type="EMBL" id="GBG15001.1"/>
    </source>
</evidence>
<feature type="domain" description="PAS" evidence="22">
    <location>
        <begin position="320"/>
        <end position="371"/>
    </location>
</feature>
<evidence type="ECO:0000259" key="20">
    <source>
        <dbReference type="PROSITE" id="PS50109"/>
    </source>
</evidence>
<evidence type="ECO:0000256" key="15">
    <source>
        <dbReference type="ARBA" id="ARBA00058004"/>
    </source>
</evidence>
<dbReference type="GO" id="GO:0006355">
    <property type="term" value="P:regulation of DNA-templated transcription"/>
    <property type="evidence" value="ECO:0007669"/>
    <property type="project" value="InterPro"/>
</dbReference>
<accession>A0A2R5FEW0</accession>
<evidence type="ECO:0000256" key="16">
    <source>
        <dbReference type="ARBA" id="ARBA00070152"/>
    </source>
</evidence>
<dbReference type="SUPFAM" id="SSF47384">
    <property type="entry name" value="Homodimeric domain of signal transducing histidine kinase"/>
    <property type="match status" value="1"/>
</dbReference>
<keyword evidence="13 19" id="KW-0472">Membrane</keyword>
<dbReference type="PRINTS" id="PR00344">
    <property type="entry name" value="BCTRLSENSOR"/>
</dbReference>
<keyword evidence="5 17" id="KW-0597">Phosphoprotein</keyword>
<dbReference type="CDD" id="cd00082">
    <property type="entry name" value="HisKA"/>
    <property type="match status" value="1"/>
</dbReference>
<feature type="transmembrane region" description="Helical" evidence="19">
    <location>
        <begin position="120"/>
        <end position="141"/>
    </location>
</feature>
<sequence length="1044" mass="116035">MQKRSEWLQKTWVQVALALSVVFVATPLGGLFSLHPSNISAFWPANALLFSALLLVHKRARFITLLLAFPVFVVAERNLGYPFANTLVYSFANVFEVTVLLGLLKMTGMRSLTFDRVRDLVAMMLLGITASLSGGMIGALGSLSSGTDLLPLWIRWSLADFFGYCMCVPLVMTWRQWRGILLQAPTWRRWEFAALLGLLLVVVPFASGLSVFDDVSPPLGVQFLPIPILLWVALRFGPAGGALVTLIAAVAAFFGAAHGYGLFALESQEQSLQSLQWFFASLVITVMTVATLTAERDRSYRHLQEEVAERRSAEEALRNSEARYRRIVDTTTEGVCLVDTGFTIAFVNARMAALLGYSPEEMLGHALSDFVVVAEMPDHLQRMHNRSKGISENYQRRFLHKSGKVVLVRASATPIFDEKGEFIGSLGMFTDITEQAKIEHQLRLLSFALDEVGESILLLGHNDTHFLYASLSAVRNLGYSREELTGGMGVYDIDPEWNQERWDQFWPELIKRRRMQFESVHKRRDGTTFPVEITANYFEFDGEVYNLSISRDISERKRAEEELKHYRESLEVTVSERTAELELAKDAAEAANRAKSVFLANMSHELRTPLNAILGFSDLMSKTGHLPPEQHEYVNIINRSGEHLLNLINDVLEMSNIDTGHIELESSGFDLGNLVRDVTDMMRIKAAQKGLRLEVDQASRFPRFATGDEARIRQILINLLGNAIKYTSTGHVTLRLNTHADGRLLIEVEDTGIGIAPEDQKRIFDPFVQLGEQGTRKGTGLGLSITRQFVTLMGGTIKVSSSLGAGSVFSVELPLAGAPVHSLASHTASETEIVGVTAGQPEYRILIAEDQEDNQLLLITLMQDLGLPTKLAVNGEECVKMFSEWHPHLIWMDRQMPVMDGIEATRLIRALPGGDAVKIVAVTASVLEQQQEEAKSAGMDDFVSKPYRLEEIYACLARQLGLQYRYENDDTPEIVPPITAEELAGLDAALRHRLKEALLSLETARIATALDAIAQSSPALGERLQGLVAQYDYPAILAALDTWN</sequence>
<evidence type="ECO:0000256" key="6">
    <source>
        <dbReference type="ARBA" id="ARBA00022679"/>
    </source>
</evidence>
<feature type="transmembrane region" description="Helical" evidence="19">
    <location>
        <begin position="87"/>
        <end position="108"/>
    </location>
</feature>